<reference evidence="1" key="1">
    <citation type="journal article" date="2012" name="PLoS ONE">
        <title>Gene sets for utilization of primary and secondary nutrition supplies in the distal gut of endangered iberian lynx.</title>
        <authorList>
            <person name="Alcaide M."/>
            <person name="Messina E."/>
            <person name="Richter M."/>
            <person name="Bargiela R."/>
            <person name="Peplies J."/>
            <person name="Huws S.A."/>
            <person name="Newbold C.J."/>
            <person name="Golyshin P.N."/>
            <person name="Simon M.A."/>
            <person name="Lopez G."/>
            <person name="Yakimov M.M."/>
            <person name="Ferrer M."/>
        </authorList>
    </citation>
    <scope>NUCLEOTIDE SEQUENCE</scope>
</reference>
<accession>J9H0W1</accession>
<organism evidence="1">
    <name type="scientific">gut metagenome</name>
    <dbReference type="NCBI Taxonomy" id="749906"/>
    <lineage>
        <taxon>unclassified sequences</taxon>
        <taxon>metagenomes</taxon>
        <taxon>organismal metagenomes</taxon>
    </lineage>
</organism>
<dbReference type="AlphaFoldDB" id="J9H0W1"/>
<name>J9H0W1_9ZZZZ</name>
<evidence type="ECO:0000313" key="1">
    <source>
        <dbReference type="EMBL" id="EJX09333.1"/>
    </source>
</evidence>
<proteinExistence type="predicted"/>
<gene>
    <name evidence="1" type="ORF">EVA_02556</name>
</gene>
<dbReference type="EMBL" id="AMCI01000415">
    <property type="protein sequence ID" value="EJX09333.1"/>
    <property type="molecule type" value="Genomic_DNA"/>
</dbReference>
<sequence length="213" mass="23738">MQAQHITFGKQFVEATLADAFGQLLRRLGSIGTNLHAESQGQTSRRHSGMTQSDQPHLLACQFDERRIPIAEVGMIGPTTRAVVVGIMTHPLRNVQQMRKDHLRHRSGTVGRDVCHHDAPCVGRRNIHHVIARSQHADVAHIGQSRQVIGRQDRLVGKQDLRTGGTIQQFSRRSAVVHSEFAQSLQGLPRQIAGIQAIAIQNYYFHTYLGLSI</sequence>
<comment type="caution">
    <text evidence="1">The sequence shown here is derived from an EMBL/GenBank/DDBJ whole genome shotgun (WGS) entry which is preliminary data.</text>
</comment>
<protein>
    <submittedName>
        <fullName evidence="1">Uncharacterized protein</fullName>
    </submittedName>
</protein>